<evidence type="ECO:0000313" key="2">
    <source>
        <dbReference type="Proteomes" id="UP001055879"/>
    </source>
</evidence>
<comment type="caution">
    <text evidence="1">The sequence shown here is derived from an EMBL/GenBank/DDBJ whole genome shotgun (WGS) entry which is preliminary data.</text>
</comment>
<accession>A0ACB8XJE6</accession>
<protein>
    <submittedName>
        <fullName evidence="1">Uncharacterized protein</fullName>
    </submittedName>
</protein>
<reference evidence="1 2" key="2">
    <citation type="journal article" date="2022" name="Mol. Ecol. Resour.">
        <title>The genomes of chicory, endive, great burdock and yacon provide insights into Asteraceae paleo-polyploidization history and plant inulin production.</title>
        <authorList>
            <person name="Fan W."/>
            <person name="Wang S."/>
            <person name="Wang H."/>
            <person name="Wang A."/>
            <person name="Jiang F."/>
            <person name="Liu H."/>
            <person name="Zhao H."/>
            <person name="Xu D."/>
            <person name="Zhang Y."/>
        </authorList>
    </citation>
    <scope>NUCLEOTIDE SEQUENCE [LARGE SCALE GENOMIC DNA]</scope>
    <source>
        <strain evidence="2">cv. Niubang</strain>
    </source>
</reference>
<sequence length="71" mass="7908">MSRFLPSSLLPSTKVSISIEPSRRAPVYTGKPPFRRPASLLPSTKLDICLCVHRPEVCHFSGQKIYPGWGI</sequence>
<gene>
    <name evidence="1" type="ORF">L6452_42609</name>
</gene>
<organism evidence="1 2">
    <name type="scientific">Arctium lappa</name>
    <name type="common">Greater burdock</name>
    <name type="synonym">Lappa major</name>
    <dbReference type="NCBI Taxonomy" id="4217"/>
    <lineage>
        <taxon>Eukaryota</taxon>
        <taxon>Viridiplantae</taxon>
        <taxon>Streptophyta</taxon>
        <taxon>Embryophyta</taxon>
        <taxon>Tracheophyta</taxon>
        <taxon>Spermatophyta</taxon>
        <taxon>Magnoliopsida</taxon>
        <taxon>eudicotyledons</taxon>
        <taxon>Gunneridae</taxon>
        <taxon>Pentapetalae</taxon>
        <taxon>asterids</taxon>
        <taxon>campanulids</taxon>
        <taxon>Asterales</taxon>
        <taxon>Asteraceae</taxon>
        <taxon>Carduoideae</taxon>
        <taxon>Cardueae</taxon>
        <taxon>Arctiinae</taxon>
        <taxon>Arctium</taxon>
    </lineage>
</organism>
<dbReference type="Proteomes" id="UP001055879">
    <property type="component" value="Linkage Group LG17"/>
</dbReference>
<proteinExistence type="predicted"/>
<dbReference type="EMBL" id="CM042063">
    <property type="protein sequence ID" value="KAI3667544.1"/>
    <property type="molecule type" value="Genomic_DNA"/>
</dbReference>
<keyword evidence="2" id="KW-1185">Reference proteome</keyword>
<name>A0ACB8XJE6_ARCLA</name>
<evidence type="ECO:0000313" key="1">
    <source>
        <dbReference type="EMBL" id="KAI3667544.1"/>
    </source>
</evidence>
<reference evidence="2" key="1">
    <citation type="journal article" date="2022" name="Mol. Ecol. Resour.">
        <title>The genomes of chicory, endive, great burdock and yacon provide insights into Asteraceae palaeo-polyploidization history and plant inulin production.</title>
        <authorList>
            <person name="Fan W."/>
            <person name="Wang S."/>
            <person name="Wang H."/>
            <person name="Wang A."/>
            <person name="Jiang F."/>
            <person name="Liu H."/>
            <person name="Zhao H."/>
            <person name="Xu D."/>
            <person name="Zhang Y."/>
        </authorList>
    </citation>
    <scope>NUCLEOTIDE SEQUENCE [LARGE SCALE GENOMIC DNA]</scope>
    <source>
        <strain evidence="2">cv. Niubang</strain>
    </source>
</reference>